<dbReference type="EMBL" id="JAFNEN010002153">
    <property type="protein sequence ID" value="KAG8173015.1"/>
    <property type="molecule type" value="Genomic_DNA"/>
</dbReference>
<organism evidence="1 2">
    <name type="scientific">Oedothorax gibbosus</name>
    <dbReference type="NCBI Taxonomy" id="931172"/>
    <lineage>
        <taxon>Eukaryota</taxon>
        <taxon>Metazoa</taxon>
        <taxon>Ecdysozoa</taxon>
        <taxon>Arthropoda</taxon>
        <taxon>Chelicerata</taxon>
        <taxon>Arachnida</taxon>
        <taxon>Araneae</taxon>
        <taxon>Araneomorphae</taxon>
        <taxon>Entelegynae</taxon>
        <taxon>Araneoidea</taxon>
        <taxon>Linyphiidae</taxon>
        <taxon>Erigoninae</taxon>
        <taxon>Oedothorax</taxon>
    </lineage>
</organism>
<protein>
    <submittedName>
        <fullName evidence="1">Uncharacterized protein</fullName>
    </submittedName>
</protein>
<dbReference type="AlphaFoldDB" id="A0AAV6TNT3"/>
<evidence type="ECO:0000313" key="2">
    <source>
        <dbReference type="Proteomes" id="UP000827092"/>
    </source>
</evidence>
<accession>A0AAV6TNT3</accession>
<keyword evidence="2" id="KW-1185">Reference proteome</keyword>
<reference evidence="1 2" key="1">
    <citation type="journal article" date="2022" name="Nat. Ecol. Evol.">
        <title>A masculinizing supergene underlies an exaggerated male reproductive morph in a spider.</title>
        <authorList>
            <person name="Hendrickx F."/>
            <person name="De Corte Z."/>
            <person name="Sonet G."/>
            <person name="Van Belleghem S.M."/>
            <person name="Kostlbacher S."/>
            <person name="Vangestel C."/>
        </authorList>
    </citation>
    <scope>NUCLEOTIDE SEQUENCE [LARGE SCALE GENOMIC DNA]</scope>
    <source>
        <strain evidence="1">W744_W776</strain>
    </source>
</reference>
<comment type="caution">
    <text evidence="1">The sequence shown here is derived from an EMBL/GenBank/DDBJ whole genome shotgun (WGS) entry which is preliminary data.</text>
</comment>
<name>A0AAV6TNT3_9ARAC</name>
<gene>
    <name evidence="1" type="ORF">JTE90_008253</name>
</gene>
<dbReference type="Proteomes" id="UP000827092">
    <property type="component" value="Unassembled WGS sequence"/>
</dbReference>
<sequence>MNDDDYHVYRKWMSLWWIFGKTNICMSSRPIARNPSHSVINTSISERNMHPALRGVPAKDFLSIETKPLPNVSRCFLSVSNAWHLYRCGVKLLNANGVDTPRPMPRHREYLQRECLLSKL</sequence>
<evidence type="ECO:0000313" key="1">
    <source>
        <dbReference type="EMBL" id="KAG8173015.1"/>
    </source>
</evidence>
<proteinExistence type="predicted"/>